<organism evidence="4 5">
    <name type="scientific">Advenella kashmirensis</name>
    <dbReference type="NCBI Taxonomy" id="310575"/>
    <lineage>
        <taxon>Bacteria</taxon>
        <taxon>Pseudomonadati</taxon>
        <taxon>Pseudomonadota</taxon>
        <taxon>Betaproteobacteria</taxon>
        <taxon>Burkholderiales</taxon>
        <taxon>Alcaligenaceae</taxon>
    </lineage>
</organism>
<accession>A0A356LK39</accession>
<gene>
    <name evidence="4" type="ORF">DD666_18295</name>
</gene>
<evidence type="ECO:0000313" key="5">
    <source>
        <dbReference type="Proteomes" id="UP000264036"/>
    </source>
</evidence>
<dbReference type="Gene3D" id="3.90.25.10">
    <property type="entry name" value="UDP-galactose 4-epimerase, domain 1"/>
    <property type="match status" value="1"/>
</dbReference>
<dbReference type="CDD" id="cd05251">
    <property type="entry name" value="NmrA_like_SDR_a"/>
    <property type="match status" value="1"/>
</dbReference>
<dbReference type="SUPFAM" id="SSF51735">
    <property type="entry name" value="NAD(P)-binding Rossmann-fold domains"/>
    <property type="match status" value="1"/>
</dbReference>
<dbReference type="InterPro" id="IPR008030">
    <property type="entry name" value="NmrA-like"/>
</dbReference>
<dbReference type="Pfam" id="PF05368">
    <property type="entry name" value="NmrA"/>
    <property type="match status" value="1"/>
</dbReference>
<evidence type="ECO:0000259" key="3">
    <source>
        <dbReference type="Pfam" id="PF05368"/>
    </source>
</evidence>
<name>A0A356LK39_9BURK</name>
<protein>
    <submittedName>
        <fullName evidence="4">NmrA family protein</fullName>
    </submittedName>
</protein>
<evidence type="ECO:0000313" key="4">
    <source>
        <dbReference type="EMBL" id="HBP31346.1"/>
    </source>
</evidence>
<dbReference type="PANTHER" id="PTHR42748:SF7">
    <property type="entry name" value="NMRA LIKE REDOX SENSOR 1-RELATED"/>
    <property type="match status" value="1"/>
</dbReference>
<evidence type="ECO:0000256" key="2">
    <source>
        <dbReference type="ARBA" id="ARBA00022857"/>
    </source>
</evidence>
<dbReference type="Proteomes" id="UP000264036">
    <property type="component" value="Unassembled WGS sequence"/>
</dbReference>
<comment type="caution">
    <text evidence="4">The sequence shown here is derived from an EMBL/GenBank/DDBJ whole genome shotgun (WGS) entry which is preliminary data.</text>
</comment>
<proteinExistence type="inferred from homology"/>
<dbReference type="PANTHER" id="PTHR42748">
    <property type="entry name" value="NITROGEN METABOLITE REPRESSION PROTEIN NMRA FAMILY MEMBER"/>
    <property type="match status" value="1"/>
</dbReference>
<reference evidence="4 5" key="1">
    <citation type="journal article" date="2018" name="Nat. Biotechnol.">
        <title>A standardized bacterial taxonomy based on genome phylogeny substantially revises the tree of life.</title>
        <authorList>
            <person name="Parks D.H."/>
            <person name="Chuvochina M."/>
            <person name="Waite D.W."/>
            <person name="Rinke C."/>
            <person name="Skarshewski A."/>
            <person name="Chaumeil P.A."/>
            <person name="Hugenholtz P."/>
        </authorList>
    </citation>
    <scope>NUCLEOTIDE SEQUENCE [LARGE SCALE GENOMIC DNA]</scope>
    <source>
        <strain evidence="4">UBA10707</strain>
    </source>
</reference>
<dbReference type="InterPro" id="IPR051164">
    <property type="entry name" value="NmrA-like_oxidored"/>
</dbReference>
<dbReference type="InterPro" id="IPR036291">
    <property type="entry name" value="NAD(P)-bd_dom_sf"/>
</dbReference>
<feature type="domain" description="NmrA-like" evidence="3">
    <location>
        <begin position="8"/>
        <end position="251"/>
    </location>
</feature>
<evidence type="ECO:0000256" key="1">
    <source>
        <dbReference type="ARBA" id="ARBA00006328"/>
    </source>
</evidence>
<dbReference type="EMBL" id="DOEK01000038">
    <property type="protein sequence ID" value="HBP31346.1"/>
    <property type="molecule type" value="Genomic_DNA"/>
</dbReference>
<keyword evidence="2" id="KW-0521">NADP</keyword>
<sequence>MSNNTQRPILVFGATGQQGGSVARALQRAQWAVRALVRDAEAANSIALRKQGIELVQGSFADIDSIRSAMKDTYGVFSVLPGNLSHDDEVRFGCLIADLAAQSNVTHFVYSSGASVGEKPTGIPRFDAKPLIEAHIRTLPLTATIVRPMIFMQMLVRPGYGLEENRYTFFLRPEQSMQLVAVEDIGKFVAAIFADKIRFGGETLKLASDTVTGRELQAAFTEAAGRPIIYARFSDQVLAASPDLGQMAESLENGPLANHVDLNVMRQMNSEMLSFRSWLIGNGRKDLDTALKAGMAVDSAGTLLRKVGA</sequence>
<dbReference type="AlphaFoldDB" id="A0A356LK39"/>
<comment type="similarity">
    <text evidence="1">Belongs to the NmrA-type oxidoreductase family.</text>
</comment>
<dbReference type="Gene3D" id="3.40.50.720">
    <property type="entry name" value="NAD(P)-binding Rossmann-like Domain"/>
    <property type="match status" value="1"/>
</dbReference>